<evidence type="ECO:0000313" key="1">
    <source>
        <dbReference type="EMBL" id="MBX37972.1"/>
    </source>
</evidence>
<organism evidence="1">
    <name type="scientific">Rhizophora mucronata</name>
    <name type="common">Asiatic mangrove</name>
    <dbReference type="NCBI Taxonomy" id="61149"/>
    <lineage>
        <taxon>Eukaryota</taxon>
        <taxon>Viridiplantae</taxon>
        <taxon>Streptophyta</taxon>
        <taxon>Embryophyta</taxon>
        <taxon>Tracheophyta</taxon>
        <taxon>Spermatophyta</taxon>
        <taxon>Magnoliopsida</taxon>
        <taxon>eudicotyledons</taxon>
        <taxon>Gunneridae</taxon>
        <taxon>Pentapetalae</taxon>
        <taxon>rosids</taxon>
        <taxon>fabids</taxon>
        <taxon>Malpighiales</taxon>
        <taxon>Rhizophoraceae</taxon>
        <taxon>Rhizophora</taxon>
    </lineage>
</organism>
<name>A0A2P2N684_RHIMU</name>
<protein>
    <submittedName>
        <fullName evidence="1">Uncharacterized protein</fullName>
    </submittedName>
</protein>
<sequence length="36" mass="4200">MNKPLLYYVGPTGIQSPDMNLFKMIVAHKNFEIQNF</sequence>
<proteinExistence type="predicted"/>
<dbReference type="EMBL" id="GGEC01057488">
    <property type="protein sequence ID" value="MBX37972.1"/>
    <property type="molecule type" value="Transcribed_RNA"/>
</dbReference>
<reference evidence="1" key="1">
    <citation type="submission" date="2018-02" db="EMBL/GenBank/DDBJ databases">
        <title>Rhizophora mucronata_Transcriptome.</title>
        <authorList>
            <person name="Meera S.P."/>
            <person name="Sreeshan A."/>
            <person name="Augustine A."/>
        </authorList>
    </citation>
    <scope>NUCLEOTIDE SEQUENCE</scope>
    <source>
        <tissue evidence="1">Leaf</tissue>
    </source>
</reference>
<accession>A0A2P2N684</accession>
<dbReference type="AlphaFoldDB" id="A0A2P2N684"/>